<reference evidence="3" key="1">
    <citation type="submission" date="2013-10" db="EMBL/GenBank/DDBJ databases">
        <title>Genomic analysis of the causative agents of coccidiosis in chickens.</title>
        <authorList>
            <person name="Reid A.J."/>
            <person name="Blake D."/>
            <person name="Billington K."/>
            <person name="Browne H."/>
            <person name="Dunn M."/>
            <person name="Hung S."/>
            <person name="Kawahara F."/>
            <person name="Miranda-Saavedra D."/>
            <person name="Mourier T."/>
            <person name="Nagra H."/>
            <person name="Otto T.D."/>
            <person name="Rawlings N."/>
            <person name="Sanchez A."/>
            <person name="Sanders M."/>
            <person name="Subramaniam C."/>
            <person name="Tay Y."/>
            <person name="Dear P."/>
            <person name="Doerig C."/>
            <person name="Gruber A."/>
            <person name="Parkinson J."/>
            <person name="Shirley M."/>
            <person name="Wan K.L."/>
            <person name="Berriman M."/>
            <person name="Tomley F."/>
            <person name="Pain A."/>
        </authorList>
    </citation>
    <scope>NUCLEOTIDE SEQUENCE</scope>
    <source>
        <strain evidence="3">Houghton</strain>
    </source>
</reference>
<feature type="region of interest" description="Disordered" evidence="2">
    <location>
        <begin position="807"/>
        <end position="919"/>
    </location>
</feature>
<feature type="compositionally biased region" description="Low complexity" evidence="2">
    <location>
        <begin position="843"/>
        <end position="868"/>
    </location>
</feature>
<feature type="region of interest" description="Disordered" evidence="2">
    <location>
        <begin position="130"/>
        <end position="191"/>
    </location>
</feature>
<dbReference type="InterPro" id="IPR051647">
    <property type="entry name" value="Mediator_comp_sub12"/>
</dbReference>
<feature type="compositionally biased region" description="Low complexity" evidence="2">
    <location>
        <begin position="168"/>
        <end position="186"/>
    </location>
</feature>
<dbReference type="PANTHER" id="PTHR46007:SF11">
    <property type="entry name" value="MEDIATOR OF RNA POLYMERASE II TRANSCRIPTION SUBUNIT 12"/>
    <property type="match status" value="1"/>
</dbReference>
<name>U6GMS2_EIMAC</name>
<feature type="compositionally biased region" description="Basic and acidic residues" evidence="2">
    <location>
        <begin position="356"/>
        <end position="365"/>
    </location>
</feature>
<feature type="compositionally biased region" description="Low complexity" evidence="2">
    <location>
        <begin position="32"/>
        <end position="46"/>
    </location>
</feature>
<sequence>MPCSSTEDGAWVGCFASSSRGTDLGACTAAGSSHTSNSRRSQQRQQWETGGTGAASCRVSCSSSSDRIVDNDCNDSAAVEALALDGSHIVAVVGAPRLGSPSATPIAPLPPLKPMQLAAAAAAASAAAQDKNCGGSGSDGDSDLDFFTPLSSPLRELPTPSMPVAAVAQGSAAGQHQQQQPGQQQKQPKKLEQQLLQRLAPVQMSGSNDHGSPLLLRSIANNRQQHSTSTSSLPPAKECGLLLDRLPLRRRYMSTDCGSSLLHREPHQEQHLHPCTQAATAAAVGTHFLTKNCANGAASKDRAPQSYRISRAPLQSRRCQGRALQYHQKKHQFRWVQQDLLEEKGQLQRRQQQHGLQREAPDEDIRMPLVPPPASSSPLLASSRVAPPTVNSVSFHTEEGAAVTAEAADYPVGTDSREAVGVGVGELSNSSNSAVLAEGEKQQLNSPSIFLAPVRLHQPQREGQVTQQWLAFRPQQQQQQTEDTENLLQCRVVNARCCDSQACTTWGALPTVQAAAVIPASACIHSNGRSSEREVLRQPGLHHMGSVARVEEIDFSSHRKRKRGGECSARLLLMLQPNASSADAALLDVLGTALTAEETRELRMQQQKAAEEAAAAAAAAEAAARERTAAAAAAEAAAARAKAAQEAEEVATRAKAQADASQAAIAAAAVTSTRLPTEGPQNTLPQARIAAEAAVRTTAGSTALFGTMRPAESDQQLPQHALADLQQMQSHQPQEQVGPQTQQPQLQQEKLHGQKLQGTAGNTSGLGELGALPGRPKLRIRRANGASGAAPSLTAAFPAISATPPQRIGFQQQQQPSFAPQTPSVGQQPPLQQQMDVQGSVFQPPQVQQHQQYSQQPQLQQQAQQQQPAADGLGLGLAEFGPTKVPDVTDAAIPSPSSLGEDEEGGSGGAGCGVVNETN</sequence>
<dbReference type="GO" id="GO:0016592">
    <property type="term" value="C:mediator complex"/>
    <property type="evidence" value="ECO:0007669"/>
    <property type="project" value="TreeGrafter"/>
</dbReference>
<dbReference type="VEuPathDB" id="ToxoDB:EAH_00052780"/>
<dbReference type="PANTHER" id="PTHR46007">
    <property type="entry name" value="MEDIATOR OF RNA POLYMERASE II TRANSCRIPTION SUBUNIT 12"/>
    <property type="match status" value="1"/>
</dbReference>
<evidence type="ECO:0000313" key="4">
    <source>
        <dbReference type="Proteomes" id="UP000018050"/>
    </source>
</evidence>
<dbReference type="Proteomes" id="UP000018050">
    <property type="component" value="Unassembled WGS sequence"/>
</dbReference>
<feature type="coiled-coil region" evidence="1">
    <location>
        <begin position="629"/>
        <end position="664"/>
    </location>
</feature>
<dbReference type="OrthoDB" id="348702at2759"/>
<proteinExistence type="predicted"/>
<organism evidence="3 4">
    <name type="scientific">Eimeria acervulina</name>
    <name type="common">Coccidian parasite</name>
    <dbReference type="NCBI Taxonomy" id="5801"/>
    <lineage>
        <taxon>Eukaryota</taxon>
        <taxon>Sar</taxon>
        <taxon>Alveolata</taxon>
        <taxon>Apicomplexa</taxon>
        <taxon>Conoidasida</taxon>
        <taxon>Coccidia</taxon>
        <taxon>Eucoccidiorida</taxon>
        <taxon>Eimeriorina</taxon>
        <taxon>Eimeriidae</taxon>
        <taxon>Eimeria</taxon>
    </lineage>
</organism>
<feature type="region of interest" description="Disordered" evidence="2">
    <location>
        <begin position="726"/>
        <end position="774"/>
    </location>
</feature>
<accession>U6GMS2</accession>
<feature type="region of interest" description="Disordered" evidence="2">
    <location>
        <begin position="346"/>
        <end position="365"/>
    </location>
</feature>
<feature type="compositionally biased region" description="Polar residues" evidence="2">
    <location>
        <begin position="756"/>
        <end position="765"/>
    </location>
</feature>
<protein>
    <submittedName>
        <fullName evidence="3">Uncharacterized protein</fullName>
    </submittedName>
</protein>
<feature type="region of interest" description="Disordered" evidence="2">
    <location>
        <begin position="28"/>
        <end position="55"/>
    </location>
</feature>
<evidence type="ECO:0000256" key="2">
    <source>
        <dbReference type="SAM" id="MobiDB-lite"/>
    </source>
</evidence>
<keyword evidence="1" id="KW-0175">Coiled coil</keyword>
<feature type="compositionally biased region" description="Low complexity" evidence="2">
    <location>
        <begin position="807"/>
        <end position="834"/>
    </location>
</feature>
<dbReference type="GO" id="GO:0003713">
    <property type="term" value="F:transcription coactivator activity"/>
    <property type="evidence" value="ECO:0007669"/>
    <property type="project" value="TreeGrafter"/>
</dbReference>
<feature type="compositionally biased region" description="Low complexity" evidence="2">
    <location>
        <begin position="732"/>
        <end position="748"/>
    </location>
</feature>
<evidence type="ECO:0000256" key="1">
    <source>
        <dbReference type="SAM" id="Coils"/>
    </source>
</evidence>
<reference evidence="3" key="2">
    <citation type="submission" date="2013-10" db="EMBL/GenBank/DDBJ databases">
        <authorList>
            <person name="Aslett M."/>
        </authorList>
    </citation>
    <scope>NUCLEOTIDE SEQUENCE</scope>
    <source>
        <strain evidence="3">Houghton</strain>
    </source>
</reference>
<dbReference type="OMA" id="PASACIH"/>
<dbReference type="GeneID" id="25273348"/>
<dbReference type="RefSeq" id="XP_013249508.1">
    <property type="nucleotide sequence ID" value="XM_013394054.1"/>
</dbReference>
<keyword evidence="4" id="KW-1185">Reference proteome</keyword>
<dbReference type="EMBL" id="HG671239">
    <property type="protein sequence ID" value="CDI80553.1"/>
    <property type="molecule type" value="Genomic_DNA"/>
</dbReference>
<gene>
    <name evidence="3" type="ORF">EAH_00052780</name>
</gene>
<evidence type="ECO:0000313" key="3">
    <source>
        <dbReference type="EMBL" id="CDI80553.1"/>
    </source>
</evidence>
<dbReference type="GO" id="GO:0045944">
    <property type="term" value="P:positive regulation of transcription by RNA polymerase II"/>
    <property type="evidence" value="ECO:0007669"/>
    <property type="project" value="TreeGrafter"/>
</dbReference>
<dbReference type="AlphaFoldDB" id="U6GMS2"/>